<evidence type="ECO:0000313" key="3">
    <source>
        <dbReference type="EMBL" id="KAG2211496.1"/>
    </source>
</evidence>
<feature type="compositionally biased region" description="Basic residues" evidence="1">
    <location>
        <begin position="233"/>
        <end position="245"/>
    </location>
</feature>
<dbReference type="PANTHER" id="PTHR46564:SF1">
    <property type="entry name" value="TRANSPOSASE"/>
    <property type="match status" value="1"/>
</dbReference>
<evidence type="ECO:0000256" key="1">
    <source>
        <dbReference type="SAM" id="MobiDB-lite"/>
    </source>
</evidence>
<protein>
    <recommendedName>
        <fullName evidence="2">Tc1-like transposase DDE domain-containing protein</fullName>
    </recommendedName>
</protein>
<feature type="compositionally biased region" description="Basic and acidic residues" evidence="1">
    <location>
        <begin position="246"/>
        <end position="256"/>
    </location>
</feature>
<dbReference type="GO" id="GO:0003676">
    <property type="term" value="F:nucleic acid binding"/>
    <property type="evidence" value="ECO:0007669"/>
    <property type="project" value="InterPro"/>
</dbReference>
<name>A0A8H7RHZ4_9FUNG</name>
<feature type="domain" description="Tc1-like transposase DDE" evidence="2">
    <location>
        <begin position="273"/>
        <end position="347"/>
    </location>
</feature>
<dbReference type="InterPro" id="IPR047655">
    <property type="entry name" value="Transpos_IS630-like"/>
</dbReference>
<dbReference type="InterPro" id="IPR036397">
    <property type="entry name" value="RNaseH_sf"/>
</dbReference>
<evidence type="ECO:0000259" key="2">
    <source>
        <dbReference type="Pfam" id="PF13358"/>
    </source>
</evidence>
<sequence>MKSLVFLKEDGKGNIYDENGAEAMDIVDEKPYSYLKESAKFPSNVKHIGQSEEEIGTTMKISADCLTKRQRKYCSRLVPKSQLQEEHKQCLIEFYDDDPGTYIQDAVAMLTSKFAGLEIKKSKVHEFMRDDCNLSFKKATFWSEARVNSDTTQKRYDWVVAWSNLYMDFSKNCVFIDEASFHINMKASRAWAPRGQIAVVTNPTTKAPTHTITGAISSVDVVNLSIRVPKQQPKVRKIQGGKKRKSPEAASRKEGPKGTTAGHYLRFLRETLNIMDKHDQIKGFYLIMDNAPIHSSKQIEEIIYEKGRDYKYVYLPPYLPELNPIEQFWALVKGKVKRHKLEGAETLQDRVIDAANGGDQEQGDKQENGDEEKELQERDEVEEVCDDTTEMNNEQRLHVLAYKKFAGDKITDMDEHNATRILEI</sequence>
<reference evidence="3" key="1">
    <citation type="submission" date="2020-12" db="EMBL/GenBank/DDBJ databases">
        <title>Metabolic potential, ecology and presence of endohyphal bacteria is reflected in genomic diversity of Mucoromycotina.</title>
        <authorList>
            <person name="Muszewska A."/>
            <person name="Okrasinska A."/>
            <person name="Steczkiewicz K."/>
            <person name="Drgas O."/>
            <person name="Orlowska M."/>
            <person name="Perlinska-Lenart U."/>
            <person name="Aleksandrzak-Piekarczyk T."/>
            <person name="Szatraj K."/>
            <person name="Zielenkiewicz U."/>
            <person name="Pilsyk S."/>
            <person name="Malc E."/>
            <person name="Mieczkowski P."/>
            <person name="Kruszewska J.S."/>
            <person name="Biernat P."/>
            <person name="Pawlowska J."/>
        </authorList>
    </citation>
    <scope>NUCLEOTIDE SEQUENCE</scope>
    <source>
        <strain evidence="3">CBS 226.32</strain>
    </source>
</reference>
<feature type="region of interest" description="Disordered" evidence="1">
    <location>
        <begin position="232"/>
        <end position="260"/>
    </location>
</feature>
<dbReference type="Pfam" id="PF13358">
    <property type="entry name" value="DDE_3"/>
    <property type="match status" value="1"/>
</dbReference>
<dbReference type="Gene3D" id="3.30.420.10">
    <property type="entry name" value="Ribonuclease H-like superfamily/Ribonuclease H"/>
    <property type="match status" value="1"/>
</dbReference>
<organism evidence="3 4">
    <name type="scientific">Mucor plumbeus</name>
    <dbReference type="NCBI Taxonomy" id="97098"/>
    <lineage>
        <taxon>Eukaryota</taxon>
        <taxon>Fungi</taxon>
        <taxon>Fungi incertae sedis</taxon>
        <taxon>Mucoromycota</taxon>
        <taxon>Mucoromycotina</taxon>
        <taxon>Mucoromycetes</taxon>
        <taxon>Mucorales</taxon>
        <taxon>Mucorineae</taxon>
        <taxon>Mucoraceae</taxon>
        <taxon>Mucor</taxon>
    </lineage>
</organism>
<evidence type="ECO:0000313" key="4">
    <source>
        <dbReference type="Proteomes" id="UP000650833"/>
    </source>
</evidence>
<gene>
    <name evidence="3" type="ORF">INT46_008625</name>
</gene>
<accession>A0A8H7RHZ4</accession>
<feature type="region of interest" description="Disordered" evidence="1">
    <location>
        <begin position="349"/>
        <end position="389"/>
    </location>
</feature>
<dbReference type="AlphaFoldDB" id="A0A8H7RHZ4"/>
<dbReference type="PANTHER" id="PTHR46564">
    <property type="entry name" value="TRANSPOSASE"/>
    <property type="match status" value="1"/>
</dbReference>
<dbReference type="OrthoDB" id="2287621at2759"/>
<comment type="caution">
    <text evidence="3">The sequence shown here is derived from an EMBL/GenBank/DDBJ whole genome shotgun (WGS) entry which is preliminary data.</text>
</comment>
<proteinExistence type="predicted"/>
<feature type="compositionally biased region" description="Acidic residues" evidence="1">
    <location>
        <begin position="369"/>
        <end position="389"/>
    </location>
</feature>
<dbReference type="InterPro" id="IPR038717">
    <property type="entry name" value="Tc1-like_DDE_dom"/>
</dbReference>
<dbReference type="Proteomes" id="UP000650833">
    <property type="component" value="Unassembled WGS sequence"/>
</dbReference>
<keyword evidence="4" id="KW-1185">Reference proteome</keyword>
<dbReference type="EMBL" id="JAEPRC010000064">
    <property type="protein sequence ID" value="KAG2211496.1"/>
    <property type="molecule type" value="Genomic_DNA"/>
</dbReference>
<dbReference type="NCBIfam" id="NF033545">
    <property type="entry name" value="transpos_IS630"/>
    <property type="match status" value="1"/>
</dbReference>